<sequence length="291" mass="32673">MVDLSGTWIKPDDLGIVASVHEAVIREFGKKALQYTDTAGAPEPREELKKLLMRLGFTKHEVFFTASLADSLRIIADVHLDEGDCILPEDPTQREVIKYAKCGRPKAVYIQPFWRNPDGYIYQPSELKKAADSAPLAIYDLTYGLLEGEIPYVPEMAVAVGALDVLFPGLQLAFVAVPQSLAQYYINRIEAAYLHPPTYMQYLFYAVINTGAAYAILKMLKRRQEVVKERLEAATTPYFAWTKRGKAIFLRHGALPGSEFSWRGQFGEYVRLGLTSATEEELADFLSEIPV</sequence>
<keyword evidence="1" id="KW-0472">Membrane</keyword>
<dbReference type="PANTHER" id="PTHR42858">
    <property type="entry name" value="AMINOTRANSFERASE"/>
    <property type="match status" value="1"/>
</dbReference>
<evidence type="ECO:0000313" key="4">
    <source>
        <dbReference type="Proteomes" id="UP000256877"/>
    </source>
</evidence>
<dbReference type="Proteomes" id="UP000256877">
    <property type="component" value="Unassembled WGS sequence"/>
</dbReference>
<keyword evidence="3" id="KW-0808">Transferase</keyword>
<dbReference type="Proteomes" id="UP000257123">
    <property type="component" value="Unassembled WGS sequence"/>
</dbReference>
<gene>
    <name evidence="2" type="ORF">CGL51_00385</name>
    <name evidence="3" type="ORF">CGL52_02380</name>
</gene>
<dbReference type="EMBL" id="NMUF01000004">
    <property type="protein sequence ID" value="RFB00029.1"/>
    <property type="molecule type" value="Genomic_DNA"/>
</dbReference>
<feature type="transmembrane region" description="Helical" evidence="1">
    <location>
        <begin position="202"/>
        <end position="220"/>
    </location>
</feature>
<dbReference type="OrthoDB" id="26978at2157"/>
<evidence type="ECO:0000313" key="2">
    <source>
        <dbReference type="EMBL" id="RFA98527.1"/>
    </source>
</evidence>
<dbReference type="EMBL" id="NMUE01000001">
    <property type="protein sequence ID" value="RFA98527.1"/>
    <property type="molecule type" value="Genomic_DNA"/>
</dbReference>
<evidence type="ECO:0000313" key="3">
    <source>
        <dbReference type="EMBL" id="RFB00029.1"/>
    </source>
</evidence>
<evidence type="ECO:0000313" key="5">
    <source>
        <dbReference type="Proteomes" id="UP000257123"/>
    </source>
</evidence>
<dbReference type="GO" id="GO:0047536">
    <property type="term" value="F:2-aminoadipate transaminase activity"/>
    <property type="evidence" value="ECO:0007669"/>
    <property type="project" value="TreeGrafter"/>
</dbReference>
<keyword evidence="1" id="KW-1133">Transmembrane helix</keyword>
<proteinExistence type="predicted"/>
<keyword evidence="3" id="KW-0032">Aminotransferase</keyword>
<dbReference type="Gene3D" id="3.90.1150.10">
    <property type="entry name" value="Aspartate Aminotransferase, domain 1"/>
    <property type="match status" value="2"/>
</dbReference>
<protein>
    <submittedName>
        <fullName evidence="3">Aminotransferase</fullName>
    </submittedName>
</protein>
<dbReference type="SUPFAM" id="SSF53383">
    <property type="entry name" value="PLP-dependent transferases"/>
    <property type="match status" value="1"/>
</dbReference>
<dbReference type="AlphaFoldDB" id="A0A371R6A2"/>
<dbReference type="InterPro" id="IPR015422">
    <property type="entry name" value="PyrdxlP-dep_Trfase_small"/>
</dbReference>
<organism evidence="3 4">
    <name type="scientific">Pyrobaculum aerophilum</name>
    <dbReference type="NCBI Taxonomy" id="13773"/>
    <lineage>
        <taxon>Archaea</taxon>
        <taxon>Thermoproteota</taxon>
        <taxon>Thermoprotei</taxon>
        <taxon>Thermoproteales</taxon>
        <taxon>Thermoproteaceae</taxon>
        <taxon>Pyrobaculum</taxon>
    </lineage>
</organism>
<dbReference type="InterPro" id="IPR015421">
    <property type="entry name" value="PyrdxlP-dep_Trfase_major"/>
</dbReference>
<keyword evidence="1" id="KW-0812">Transmembrane</keyword>
<name>A0A371R6A2_9CREN</name>
<dbReference type="InterPro" id="IPR015424">
    <property type="entry name" value="PyrdxlP-dep_Trfase"/>
</dbReference>
<evidence type="ECO:0000256" key="1">
    <source>
        <dbReference type="SAM" id="Phobius"/>
    </source>
</evidence>
<dbReference type="PANTHER" id="PTHR42858:SF1">
    <property type="entry name" value="LD15494P"/>
    <property type="match status" value="1"/>
</dbReference>
<reference evidence="4 5" key="1">
    <citation type="submission" date="2017-07" db="EMBL/GenBank/DDBJ databases">
        <title>Draft genome sequence of aerobic hyperthermophilic archaea, Pyrobaculum aerophilum YKB31 and YKB32.</title>
        <authorList>
            <person name="Mochizuki T."/>
            <person name="Berliner A.J."/>
            <person name="Yoshida-Takashima Y."/>
            <person name="Takaki Y."/>
            <person name="Nunoura T."/>
            <person name="Takai K."/>
        </authorList>
    </citation>
    <scope>NUCLEOTIDE SEQUENCE [LARGE SCALE GENOMIC DNA]</scope>
    <source>
        <strain evidence="2 5">YKB31</strain>
        <strain evidence="3 4">YKB32</strain>
    </source>
</reference>
<comment type="caution">
    <text evidence="3">The sequence shown here is derived from an EMBL/GenBank/DDBJ whole genome shotgun (WGS) entry which is preliminary data.</text>
</comment>
<dbReference type="Gene3D" id="3.40.640.10">
    <property type="entry name" value="Type I PLP-dependent aspartate aminotransferase-like (Major domain)"/>
    <property type="match status" value="2"/>
</dbReference>
<accession>A0A371R6A2</accession>
<dbReference type="RefSeq" id="WP_116420262.1">
    <property type="nucleotide sequence ID" value="NZ_NMUE01000001.1"/>
</dbReference>